<evidence type="ECO:0000313" key="4">
    <source>
        <dbReference type="Proteomes" id="UP000182517"/>
    </source>
</evidence>
<dbReference type="RefSeq" id="WP_072284882.1">
    <property type="nucleotide sequence ID" value="NZ_CP015519.1"/>
</dbReference>
<evidence type="ECO:0000256" key="2">
    <source>
        <dbReference type="SAM" id="SignalP"/>
    </source>
</evidence>
<feature type="signal peptide" evidence="2">
    <location>
        <begin position="1"/>
        <end position="22"/>
    </location>
</feature>
<feature type="chain" id="PRO_5013312692" description="Lipoprotein" evidence="2">
    <location>
        <begin position="23"/>
        <end position="133"/>
    </location>
</feature>
<dbReference type="PROSITE" id="PS51257">
    <property type="entry name" value="PROKAR_LIPOPROTEIN"/>
    <property type="match status" value="1"/>
</dbReference>
<name>A0A1L3GT64_9BACT</name>
<evidence type="ECO:0000256" key="1">
    <source>
        <dbReference type="SAM" id="Coils"/>
    </source>
</evidence>
<dbReference type="KEGG" id="pef:A7E78_14070"/>
<dbReference type="EMBL" id="CP015519">
    <property type="protein sequence ID" value="APG28858.1"/>
    <property type="molecule type" value="Genomic_DNA"/>
</dbReference>
<reference evidence="3 4" key="1">
    <citation type="journal article" date="2017" name="Genome Announc.">
        <title>Complete Genome Sequences of Two Acetylene-Fermenting Pelobacter acetylenicus Strains.</title>
        <authorList>
            <person name="Sutton J.M."/>
            <person name="Baesman S.M."/>
            <person name="Fierst J.L."/>
            <person name="Poret-Peterson A.T."/>
            <person name="Oremland R.S."/>
            <person name="Dunlap D.S."/>
            <person name="Akob D.M."/>
        </authorList>
    </citation>
    <scope>NUCLEOTIDE SEQUENCE [LARGE SCALE GENOMIC DNA]</scope>
    <source>
        <strain evidence="3 4">SFB93</strain>
    </source>
</reference>
<keyword evidence="1" id="KW-0175">Coiled coil</keyword>
<protein>
    <recommendedName>
        <fullName evidence="5">Lipoprotein</fullName>
    </recommendedName>
</protein>
<dbReference type="Proteomes" id="UP000182517">
    <property type="component" value="Chromosome"/>
</dbReference>
<evidence type="ECO:0008006" key="5">
    <source>
        <dbReference type="Google" id="ProtNLM"/>
    </source>
</evidence>
<dbReference type="AlphaFoldDB" id="A0A1L3GT64"/>
<keyword evidence="2" id="KW-0732">Signal</keyword>
<keyword evidence="4" id="KW-1185">Reference proteome</keyword>
<evidence type="ECO:0000313" key="3">
    <source>
        <dbReference type="EMBL" id="APG28858.1"/>
    </source>
</evidence>
<proteinExistence type="predicted"/>
<organism evidence="3 4">
    <name type="scientific">Syntrophotalea acetylenivorans</name>
    <dbReference type="NCBI Taxonomy" id="1842532"/>
    <lineage>
        <taxon>Bacteria</taxon>
        <taxon>Pseudomonadati</taxon>
        <taxon>Thermodesulfobacteriota</taxon>
        <taxon>Desulfuromonadia</taxon>
        <taxon>Desulfuromonadales</taxon>
        <taxon>Syntrophotaleaceae</taxon>
        <taxon>Syntrophotalea</taxon>
    </lineage>
</organism>
<accession>A0A1L3GT64</accession>
<dbReference type="OrthoDB" id="5387708at2"/>
<feature type="coiled-coil region" evidence="1">
    <location>
        <begin position="69"/>
        <end position="131"/>
    </location>
</feature>
<gene>
    <name evidence="3" type="ORF">A7E78_14070</name>
</gene>
<sequence>MRLLLCLSLLILLTACTGTSRPMWLTPADQQLFVLGMEALDNGEGLPAAFATLQSRYPDSPWSTKADTIQTLLDTIENQQKVIKRLKKSQSVSDKQNQKLRQQIASLETELKALETERTKLRQLLIDLEQRGR</sequence>